<dbReference type="Proteomes" id="UP001320706">
    <property type="component" value="Unassembled WGS sequence"/>
</dbReference>
<gene>
    <name evidence="1" type="ORF">M8818_001488</name>
</gene>
<sequence>MLPQVDPPVLANNPRFETLWKDLCSSKLTADNSSQSVHVPTRKQHEATKKNLHDVRATVAKRDILKDALRHVAYNGKYLPQEIEDAVRIVVSDIEGEFTADDQDIVQEEKEYFLSNMDKVAPQVSAQLHRNLTQLALLSGPDATSSLPETLANLNNSVTNAHATLSRSRIALANESTALLATYRTLLETTIRHLEQTLHGSVARGTRTQAEHLAAVAEAMGKKLRLLEMQVVRETYSPEVTEALRVREEALKREASGCRRRIRDMEERLEGYGSVRGMGQIVDAWVDVRREIERVGEEVARLEGR</sequence>
<protein>
    <submittedName>
        <fullName evidence="1">Uncharacterized protein</fullName>
    </submittedName>
</protein>
<dbReference type="EMBL" id="JAMKPW020000006">
    <property type="protein sequence ID" value="KAK8217235.1"/>
    <property type="molecule type" value="Genomic_DNA"/>
</dbReference>
<keyword evidence="2" id="KW-1185">Reference proteome</keyword>
<reference evidence="1" key="1">
    <citation type="submission" date="2024-02" db="EMBL/GenBank/DDBJ databases">
        <title>Metagenome Assembled Genome of Zalaria obscura JY119.</title>
        <authorList>
            <person name="Vighnesh L."/>
            <person name="Jagadeeshwari U."/>
            <person name="Venkata Ramana C."/>
            <person name="Sasikala C."/>
        </authorList>
    </citation>
    <scope>NUCLEOTIDE SEQUENCE</scope>
    <source>
        <strain evidence="1">JY119</strain>
    </source>
</reference>
<accession>A0ACC3SKH7</accession>
<evidence type="ECO:0000313" key="1">
    <source>
        <dbReference type="EMBL" id="KAK8217235.1"/>
    </source>
</evidence>
<comment type="caution">
    <text evidence="1">The sequence shown here is derived from an EMBL/GenBank/DDBJ whole genome shotgun (WGS) entry which is preliminary data.</text>
</comment>
<evidence type="ECO:0000313" key="2">
    <source>
        <dbReference type="Proteomes" id="UP001320706"/>
    </source>
</evidence>
<name>A0ACC3SKH7_9PEZI</name>
<proteinExistence type="predicted"/>
<organism evidence="1 2">
    <name type="scientific">Zalaria obscura</name>
    <dbReference type="NCBI Taxonomy" id="2024903"/>
    <lineage>
        <taxon>Eukaryota</taxon>
        <taxon>Fungi</taxon>
        <taxon>Dikarya</taxon>
        <taxon>Ascomycota</taxon>
        <taxon>Pezizomycotina</taxon>
        <taxon>Dothideomycetes</taxon>
        <taxon>Dothideomycetidae</taxon>
        <taxon>Dothideales</taxon>
        <taxon>Zalariaceae</taxon>
        <taxon>Zalaria</taxon>
    </lineage>
</organism>